<reference evidence="3" key="1">
    <citation type="submission" date="2017-01" db="EMBL/GenBank/DDBJ databases">
        <authorList>
            <person name="Varghese N."/>
            <person name="Submissions S."/>
        </authorList>
    </citation>
    <scope>NUCLEOTIDE SEQUENCE [LARGE SCALE GENOMIC DNA]</scope>
    <source>
        <strain evidence="3">DSM 23145</strain>
    </source>
</reference>
<accession>A0A1N7LUE1</accession>
<feature type="transmembrane region" description="Helical" evidence="1">
    <location>
        <begin position="276"/>
        <end position="297"/>
    </location>
</feature>
<keyword evidence="3" id="KW-1185">Reference proteome</keyword>
<organism evidence="2 3">
    <name type="scientific">Kaistella chaponensis</name>
    <dbReference type="NCBI Taxonomy" id="713588"/>
    <lineage>
        <taxon>Bacteria</taxon>
        <taxon>Pseudomonadati</taxon>
        <taxon>Bacteroidota</taxon>
        <taxon>Flavobacteriia</taxon>
        <taxon>Flavobacteriales</taxon>
        <taxon>Weeksellaceae</taxon>
        <taxon>Chryseobacterium group</taxon>
        <taxon>Kaistella</taxon>
    </lineage>
</organism>
<keyword evidence="1" id="KW-0472">Membrane</keyword>
<dbReference type="PANTHER" id="PTHR30503:SF3">
    <property type="entry name" value="INNER MEMBRANE PROTEIN YEDI"/>
    <property type="match status" value="1"/>
</dbReference>
<name>A0A1N7LUE1_9FLAO</name>
<keyword evidence="1" id="KW-0812">Transmembrane</keyword>
<evidence type="ECO:0000313" key="2">
    <source>
        <dbReference type="EMBL" id="SIS77450.1"/>
    </source>
</evidence>
<proteinExistence type="predicted"/>
<feature type="transmembrane region" description="Helical" evidence="1">
    <location>
        <begin position="233"/>
        <end position="256"/>
    </location>
</feature>
<dbReference type="EMBL" id="FTOI01000006">
    <property type="protein sequence ID" value="SIS77450.1"/>
    <property type="molecule type" value="Genomic_DNA"/>
</dbReference>
<gene>
    <name evidence="2" type="ORF">SAMN05421789_10688</name>
</gene>
<protein>
    <recommendedName>
        <fullName evidence="4">DUF808 domain-containing protein</fullName>
    </recommendedName>
</protein>
<dbReference type="PANTHER" id="PTHR30503">
    <property type="entry name" value="INNER MEMBRANE PROTEIN YEDI"/>
    <property type="match status" value="1"/>
</dbReference>
<dbReference type="Pfam" id="PF05661">
    <property type="entry name" value="DUF808"/>
    <property type="match status" value="1"/>
</dbReference>
<dbReference type="RefSeq" id="WP_076386945.1">
    <property type="nucleotide sequence ID" value="NZ_FTOI01000006.1"/>
</dbReference>
<dbReference type="GO" id="GO:0005886">
    <property type="term" value="C:plasma membrane"/>
    <property type="evidence" value="ECO:0007669"/>
    <property type="project" value="TreeGrafter"/>
</dbReference>
<evidence type="ECO:0000313" key="3">
    <source>
        <dbReference type="Proteomes" id="UP000185839"/>
    </source>
</evidence>
<dbReference type="Proteomes" id="UP000185839">
    <property type="component" value="Unassembled WGS sequence"/>
</dbReference>
<keyword evidence="1" id="KW-1133">Transmembrane helix</keyword>
<evidence type="ECO:0000256" key="1">
    <source>
        <dbReference type="SAM" id="Phobius"/>
    </source>
</evidence>
<dbReference type="AlphaFoldDB" id="A0A1N7LUE1"/>
<feature type="transmembrane region" description="Helical" evidence="1">
    <location>
        <begin position="142"/>
        <end position="162"/>
    </location>
</feature>
<evidence type="ECO:0008006" key="4">
    <source>
        <dbReference type="Google" id="ProtNLM"/>
    </source>
</evidence>
<feature type="transmembrane region" description="Helical" evidence="1">
    <location>
        <begin position="174"/>
        <end position="200"/>
    </location>
</feature>
<feature type="transmembrane region" description="Helical" evidence="1">
    <location>
        <begin position="88"/>
        <end position="106"/>
    </location>
</feature>
<dbReference type="PIRSF" id="PIRSF016660">
    <property type="entry name" value="YedI"/>
    <property type="match status" value="1"/>
</dbReference>
<dbReference type="PRINTS" id="PR00173">
    <property type="entry name" value="EDTRNSPORT"/>
</dbReference>
<sequence length="303" mass="32789">MASGFFAILDDIAALMDDVAVTAKLATQKTAGILGDDLAVNAEKATGFLESREIPVLMKIMKGSFINKLIIVPVVFLLQWLYEPAITIILIFGGFYLAYEGVEKIIEFIFHRSKKGHEVIEESVITDEDGEELEKSKIKSAVTTDFILSLEIVIIALASAKVGYEDLKSQFSPLLVEIVTVSIVAIIATIGVYGIVALIVRMDDAGYKIIKKSKKETGFLVSVGNFLVNALPWVIKGLAVVGTVALILVAGGIFVHNIEWIHHHFLPNINSSVREALAGIIGGLIAIPIFTLGSKALSLVKKK</sequence>
<dbReference type="InterPro" id="IPR008526">
    <property type="entry name" value="YedI"/>
</dbReference>
<dbReference type="OrthoDB" id="9814178at2"/>